<gene>
    <name evidence="5 8" type="primary">surE</name>
    <name evidence="8" type="ORF">IFJ97_01090</name>
</gene>
<keyword evidence="4 5" id="KW-0378">Hydrolase</keyword>
<evidence type="ECO:0000256" key="2">
    <source>
        <dbReference type="ARBA" id="ARBA00011062"/>
    </source>
</evidence>
<evidence type="ECO:0000313" key="9">
    <source>
        <dbReference type="Proteomes" id="UP000598633"/>
    </source>
</evidence>
<keyword evidence="3 5" id="KW-0479">Metal-binding</keyword>
<dbReference type="InterPro" id="IPR036523">
    <property type="entry name" value="SurE-like_sf"/>
</dbReference>
<comment type="catalytic activity">
    <reaction evidence="1 5">
        <text>a ribonucleoside 5'-phosphate + H2O = a ribonucleoside + phosphate</text>
        <dbReference type="Rhea" id="RHEA:12484"/>
        <dbReference type="ChEBI" id="CHEBI:15377"/>
        <dbReference type="ChEBI" id="CHEBI:18254"/>
        <dbReference type="ChEBI" id="CHEBI:43474"/>
        <dbReference type="ChEBI" id="CHEBI:58043"/>
        <dbReference type="EC" id="3.1.3.5"/>
    </reaction>
</comment>
<dbReference type="EMBL" id="JACXWA010000013">
    <property type="protein sequence ID" value="MBD3869937.1"/>
    <property type="molecule type" value="Genomic_DNA"/>
</dbReference>
<dbReference type="AlphaFoldDB" id="A0A8J6XW92"/>
<feature type="signal peptide" evidence="6">
    <location>
        <begin position="1"/>
        <end position="23"/>
    </location>
</feature>
<evidence type="ECO:0000256" key="6">
    <source>
        <dbReference type="SAM" id="SignalP"/>
    </source>
</evidence>
<dbReference type="GO" id="GO:0008253">
    <property type="term" value="F:5'-nucleotidase activity"/>
    <property type="evidence" value="ECO:0007669"/>
    <property type="project" value="UniProtKB-UniRule"/>
</dbReference>
<dbReference type="Pfam" id="PF01975">
    <property type="entry name" value="SurE"/>
    <property type="match status" value="1"/>
</dbReference>
<proteinExistence type="inferred from homology"/>
<feature type="binding site" evidence="5">
    <location>
        <position position="67"/>
    </location>
    <ligand>
        <name>a divalent metal cation</name>
        <dbReference type="ChEBI" id="CHEBI:60240"/>
    </ligand>
</feature>
<dbReference type="GO" id="GO:0046872">
    <property type="term" value="F:metal ion binding"/>
    <property type="evidence" value="ECO:0007669"/>
    <property type="project" value="UniProtKB-UniRule"/>
</dbReference>
<feature type="binding site" evidence="5">
    <location>
        <position position="35"/>
    </location>
    <ligand>
        <name>a divalent metal cation</name>
        <dbReference type="ChEBI" id="CHEBI:60240"/>
    </ligand>
</feature>
<keyword evidence="5" id="KW-0963">Cytoplasm</keyword>
<dbReference type="Proteomes" id="UP000598633">
    <property type="component" value="Unassembled WGS sequence"/>
</dbReference>
<comment type="cofactor">
    <cofactor evidence="5">
        <name>a divalent metal cation</name>
        <dbReference type="ChEBI" id="CHEBI:60240"/>
    </cofactor>
    <text evidence="5">Binds 1 divalent metal cation per subunit.</text>
</comment>
<dbReference type="NCBIfam" id="TIGR00087">
    <property type="entry name" value="surE"/>
    <property type="match status" value="1"/>
</dbReference>
<protein>
    <recommendedName>
        <fullName evidence="5">5'-nucleotidase SurE</fullName>
        <ecNumber evidence="5">3.1.3.5</ecNumber>
    </recommendedName>
    <alternativeName>
        <fullName evidence="5">Nucleoside 5'-monophosphate phosphohydrolase</fullName>
    </alternativeName>
</protein>
<feature type="binding site" evidence="5">
    <location>
        <position position="34"/>
    </location>
    <ligand>
        <name>a divalent metal cation</name>
        <dbReference type="ChEBI" id="CHEBI:60240"/>
    </ligand>
</feature>
<dbReference type="PANTHER" id="PTHR30457">
    <property type="entry name" value="5'-NUCLEOTIDASE SURE"/>
    <property type="match status" value="1"/>
</dbReference>
<accession>A0A8J6XW92</accession>
<feature type="domain" description="Survival protein SurE-like phosphatase/nucleotidase" evidence="7">
    <location>
        <begin position="29"/>
        <end position="214"/>
    </location>
</feature>
<organism evidence="8 9">
    <name type="scientific">Candidatus Sulfomarinibacter kjeldsenii</name>
    <dbReference type="NCBI Taxonomy" id="2885994"/>
    <lineage>
        <taxon>Bacteria</taxon>
        <taxon>Pseudomonadati</taxon>
        <taxon>Acidobacteriota</taxon>
        <taxon>Thermoanaerobaculia</taxon>
        <taxon>Thermoanaerobaculales</taxon>
        <taxon>Candidatus Sulfomarinibacteraceae</taxon>
        <taxon>Candidatus Sulfomarinibacter</taxon>
    </lineage>
</organism>
<comment type="caution">
    <text evidence="8">The sequence shown here is derived from an EMBL/GenBank/DDBJ whole genome shotgun (WGS) entry which is preliminary data.</text>
</comment>
<comment type="function">
    <text evidence="5">Nucleotidase that shows phosphatase activity on nucleoside 5'-monophosphates.</text>
</comment>
<keyword evidence="6" id="KW-0732">Signal</keyword>
<feature type="binding site" evidence="5">
    <location>
        <position position="124"/>
    </location>
    <ligand>
        <name>a divalent metal cation</name>
        <dbReference type="ChEBI" id="CHEBI:60240"/>
    </ligand>
</feature>
<dbReference type="PANTHER" id="PTHR30457:SF0">
    <property type="entry name" value="PHOSPHATASE, PUTATIVE (AFU_ORTHOLOGUE AFUA_4G01070)-RELATED"/>
    <property type="match status" value="1"/>
</dbReference>
<evidence type="ECO:0000256" key="5">
    <source>
        <dbReference type="HAMAP-Rule" id="MF_00060"/>
    </source>
</evidence>
<comment type="similarity">
    <text evidence="2 5">Belongs to the SurE nucleotidase family.</text>
</comment>
<feature type="chain" id="PRO_5035202083" description="5'-nucleotidase SurE" evidence="6">
    <location>
        <begin position="24"/>
        <end position="292"/>
    </location>
</feature>
<dbReference type="InterPro" id="IPR030048">
    <property type="entry name" value="SurE"/>
</dbReference>
<dbReference type="Gene3D" id="3.40.1210.10">
    <property type="entry name" value="Survival protein SurE-like phosphatase/nucleotidase"/>
    <property type="match status" value="1"/>
</dbReference>
<dbReference type="EC" id="3.1.3.5" evidence="5"/>
<evidence type="ECO:0000256" key="1">
    <source>
        <dbReference type="ARBA" id="ARBA00000815"/>
    </source>
</evidence>
<comment type="subcellular location">
    <subcellularLocation>
        <location evidence="5">Cytoplasm</location>
    </subcellularLocation>
</comment>
<reference evidence="8 9" key="1">
    <citation type="submission" date="2020-08" db="EMBL/GenBank/DDBJ databases">
        <title>Acidobacteriota in marine sediments use diverse sulfur dissimilation pathways.</title>
        <authorList>
            <person name="Wasmund K."/>
        </authorList>
    </citation>
    <scope>NUCLEOTIDE SEQUENCE [LARGE SCALE GENOMIC DNA]</scope>
    <source>
        <strain evidence="8">MAG AM3-A</strain>
    </source>
</reference>
<evidence type="ECO:0000256" key="3">
    <source>
        <dbReference type="ARBA" id="ARBA00022723"/>
    </source>
</evidence>
<dbReference type="InterPro" id="IPR002828">
    <property type="entry name" value="SurE-like_Pase/nucleotidase"/>
</dbReference>
<dbReference type="SUPFAM" id="SSF64167">
    <property type="entry name" value="SurE-like"/>
    <property type="match status" value="1"/>
</dbReference>
<evidence type="ECO:0000313" key="8">
    <source>
        <dbReference type="EMBL" id="MBD3869937.1"/>
    </source>
</evidence>
<evidence type="ECO:0000256" key="4">
    <source>
        <dbReference type="ARBA" id="ARBA00022801"/>
    </source>
</evidence>
<evidence type="ECO:0000259" key="7">
    <source>
        <dbReference type="Pfam" id="PF01975"/>
    </source>
</evidence>
<keyword evidence="5" id="KW-0547">Nucleotide-binding</keyword>
<sequence length="292" mass="30891">MRPRHFLICLTFILTLLSLAANAGEPVHVLVSNDDGIDAPGIEAIAAVIAADPAYRVTVVAPARQQSVSGHGLITRSEIKVVEYAEVAGCTAWSVDATPATVARVALTALLVDDFPDLVISGINRGENDGLGAWTSGTVAVAREGALAGIPSIGVSLQLDWSDPQPDFEAAARWAKPVIDAVRDNGLPPGVYLNLNVPIDTEAIKGFRIARMGLDLSEEARYVMARADSDGARWYTSRWKPPLDTTPGGDSHALAKGWVTISPLDLDQTAEGAFPLLQQLDFKAPEAQAPAP</sequence>
<name>A0A8J6XW92_9BACT</name>
<dbReference type="GO" id="GO:0000166">
    <property type="term" value="F:nucleotide binding"/>
    <property type="evidence" value="ECO:0007669"/>
    <property type="project" value="UniProtKB-KW"/>
</dbReference>
<dbReference type="HAMAP" id="MF_00060">
    <property type="entry name" value="SurE"/>
    <property type="match status" value="1"/>
</dbReference>
<dbReference type="GO" id="GO:0005737">
    <property type="term" value="C:cytoplasm"/>
    <property type="evidence" value="ECO:0007669"/>
    <property type="project" value="UniProtKB-SubCell"/>
</dbReference>